<evidence type="ECO:0000313" key="3">
    <source>
        <dbReference type="Proteomes" id="UP000234789"/>
    </source>
</evidence>
<gene>
    <name evidence="2" type="ORF">B8V81_0981</name>
</gene>
<evidence type="ECO:0000313" key="2">
    <source>
        <dbReference type="EMBL" id="PLT46757.1"/>
    </source>
</evidence>
<dbReference type="EMBL" id="NFEZ01000003">
    <property type="protein sequence ID" value="PLT46757.1"/>
    <property type="molecule type" value="Genomic_DNA"/>
</dbReference>
<reference evidence="2 3" key="1">
    <citation type="submission" date="2017-05" db="EMBL/GenBank/DDBJ databases">
        <title>Functional genome analysis of Paenibacillus pasadenensis strain R16: insights on endophytic life style and antifungal activity.</title>
        <authorList>
            <person name="Passera A."/>
            <person name="Marcolungo L."/>
            <person name="Casati P."/>
            <person name="Brasca M."/>
            <person name="Quaglino F."/>
            <person name="Delledonne M."/>
        </authorList>
    </citation>
    <scope>NUCLEOTIDE SEQUENCE [LARGE SCALE GENOMIC DNA]</scope>
    <source>
        <strain evidence="2 3">R16</strain>
    </source>
</reference>
<protein>
    <submittedName>
        <fullName evidence="2">Uncharacterized protein</fullName>
    </submittedName>
</protein>
<proteinExistence type="predicted"/>
<dbReference type="AlphaFoldDB" id="A0A2N5N8S6"/>
<organism evidence="2 3">
    <name type="scientific">Paenibacillus pasadenensis</name>
    <dbReference type="NCBI Taxonomy" id="217090"/>
    <lineage>
        <taxon>Bacteria</taxon>
        <taxon>Bacillati</taxon>
        <taxon>Bacillota</taxon>
        <taxon>Bacilli</taxon>
        <taxon>Bacillales</taxon>
        <taxon>Paenibacillaceae</taxon>
        <taxon>Paenibacillus</taxon>
    </lineage>
</organism>
<dbReference type="RefSeq" id="WP_153783927.1">
    <property type="nucleotide sequence ID" value="NZ_NFEZ01000003.1"/>
</dbReference>
<comment type="caution">
    <text evidence="2">The sequence shown here is derived from an EMBL/GenBank/DDBJ whole genome shotgun (WGS) entry which is preliminary data.</text>
</comment>
<evidence type="ECO:0000256" key="1">
    <source>
        <dbReference type="SAM" id="MobiDB-lite"/>
    </source>
</evidence>
<accession>A0A2N5N8S6</accession>
<keyword evidence="3" id="KW-1185">Reference proteome</keyword>
<dbReference type="Proteomes" id="UP000234789">
    <property type="component" value="Unassembled WGS sequence"/>
</dbReference>
<sequence length="55" mass="5833">MRADPGRQSEEEQEEVRQGGSQKGGNGQDGVRRGRQRLAPQGSAKQAGQGKQGKA</sequence>
<name>A0A2N5N8S6_9BACL</name>
<feature type="region of interest" description="Disordered" evidence="1">
    <location>
        <begin position="1"/>
        <end position="55"/>
    </location>
</feature>
<feature type="compositionally biased region" description="Basic and acidic residues" evidence="1">
    <location>
        <begin position="1"/>
        <end position="10"/>
    </location>
</feature>